<keyword evidence="14" id="KW-1185">Reference proteome</keyword>
<organism evidence="14 15">
    <name type="scientific">Acrobeloides nanus</name>
    <dbReference type="NCBI Taxonomy" id="290746"/>
    <lineage>
        <taxon>Eukaryota</taxon>
        <taxon>Metazoa</taxon>
        <taxon>Ecdysozoa</taxon>
        <taxon>Nematoda</taxon>
        <taxon>Chromadorea</taxon>
        <taxon>Rhabditida</taxon>
        <taxon>Tylenchina</taxon>
        <taxon>Cephalobomorpha</taxon>
        <taxon>Cephaloboidea</taxon>
        <taxon>Cephalobidae</taxon>
        <taxon>Acrobeloides</taxon>
    </lineage>
</organism>
<keyword evidence="6 11" id="KW-1133">Transmembrane helix</keyword>
<evidence type="ECO:0000259" key="13">
    <source>
        <dbReference type="Pfam" id="PF11721"/>
    </source>
</evidence>
<dbReference type="Pfam" id="PF11721">
    <property type="entry name" value="Malectin"/>
    <property type="match status" value="1"/>
</dbReference>
<evidence type="ECO:0000256" key="7">
    <source>
        <dbReference type="ARBA" id="ARBA00023136"/>
    </source>
</evidence>
<evidence type="ECO:0000256" key="10">
    <source>
        <dbReference type="SAM" id="MobiDB-lite"/>
    </source>
</evidence>
<name>A0A914C6V5_9BILA</name>
<keyword evidence="9" id="KW-0119">Carbohydrate metabolism</keyword>
<evidence type="ECO:0000256" key="2">
    <source>
        <dbReference type="ARBA" id="ARBA00009141"/>
    </source>
</evidence>
<evidence type="ECO:0000256" key="1">
    <source>
        <dbReference type="ARBA" id="ARBA00004115"/>
    </source>
</evidence>
<evidence type="ECO:0000256" key="4">
    <source>
        <dbReference type="ARBA" id="ARBA00022729"/>
    </source>
</evidence>
<dbReference type="Gene3D" id="2.60.120.430">
    <property type="entry name" value="Galactose-binding lectin"/>
    <property type="match status" value="1"/>
</dbReference>
<dbReference type="PANTHER" id="PTHR13460:SF0">
    <property type="entry name" value="MALECTIN"/>
    <property type="match status" value="1"/>
</dbReference>
<comment type="subcellular location">
    <subcellularLocation>
        <location evidence="1">Endoplasmic reticulum membrane</location>
        <topology evidence="1">Single-pass type I membrane protein</topology>
    </subcellularLocation>
</comment>
<evidence type="ECO:0000256" key="6">
    <source>
        <dbReference type="ARBA" id="ARBA00022989"/>
    </source>
</evidence>
<feature type="domain" description="Malectin" evidence="13">
    <location>
        <begin position="32"/>
        <end position="193"/>
    </location>
</feature>
<sequence>MLIRIFIFLSFLFGVKSSDLTDSELASAGPDVVFAVNSGGKEHVDIDGIHYDADTLSSGIGSDYGTRWIIRGISQADMILYQTERYGLDNDFSYEFRLPEPGDYVLVMKFCEVYFQSPNQKIFDVILNGHIILSEFDIFAISGGRAVAYDVITPIQITPEHMIINEQLVDLNNGVFKLTLSKGAHDNPKINAFYLKRGTWENLHGIAQRHRILNNEFNQETIVDIDEHHDEQPPFEQEDQDVSEDSHTKFASGPAAPNPYEGQDVSNLYLPIVVTVILIIPVVFCLIKM</sequence>
<evidence type="ECO:0000256" key="11">
    <source>
        <dbReference type="SAM" id="Phobius"/>
    </source>
</evidence>
<evidence type="ECO:0000256" key="8">
    <source>
        <dbReference type="ARBA" id="ARBA00023180"/>
    </source>
</evidence>
<keyword evidence="7 11" id="KW-0472">Membrane</keyword>
<dbReference type="WBParaSite" id="ACRNAN_Path_449.g1702.t1">
    <property type="protein sequence ID" value="ACRNAN_Path_449.g1702.t1"/>
    <property type="gene ID" value="ACRNAN_Path_449.g1702"/>
</dbReference>
<feature type="transmembrane region" description="Helical" evidence="11">
    <location>
        <begin position="268"/>
        <end position="287"/>
    </location>
</feature>
<protein>
    <submittedName>
        <fullName evidence="15">Malectin domain-containing protein</fullName>
    </submittedName>
</protein>
<keyword evidence="4 12" id="KW-0732">Signal</keyword>
<dbReference type="Proteomes" id="UP000887540">
    <property type="component" value="Unplaced"/>
</dbReference>
<dbReference type="PANTHER" id="PTHR13460">
    <property type="match status" value="1"/>
</dbReference>
<evidence type="ECO:0000313" key="14">
    <source>
        <dbReference type="Proteomes" id="UP000887540"/>
    </source>
</evidence>
<feature type="chain" id="PRO_5037550163" evidence="12">
    <location>
        <begin position="18"/>
        <end position="289"/>
    </location>
</feature>
<evidence type="ECO:0000313" key="15">
    <source>
        <dbReference type="WBParaSite" id="ACRNAN_Path_449.g1702.t1"/>
    </source>
</evidence>
<keyword evidence="8" id="KW-0325">Glycoprotein</keyword>
<evidence type="ECO:0000256" key="5">
    <source>
        <dbReference type="ARBA" id="ARBA00022824"/>
    </source>
</evidence>
<keyword evidence="3 11" id="KW-0812">Transmembrane</keyword>
<dbReference type="AlphaFoldDB" id="A0A914C6V5"/>
<feature type="region of interest" description="Disordered" evidence="10">
    <location>
        <begin position="231"/>
        <end position="258"/>
    </location>
</feature>
<evidence type="ECO:0000256" key="12">
    <source>
        <dbReference type="SAM" id="SignalP"/>
    </source>
</evidence>
<dbReference type="GO" id="GO:0005789">
    <property type="term" value="C:endoplasmic reticulum membrane"/>
    <property type="evidence" value="ECO:0007669"/>
    <property type="project" value="UniProtKB-SubCell"/>
</dbReference>
<comment type="similarity">
    <text evidence="2">Belongs to the malectin family.</text>
</comment>
<accession>A0A914C6V5</accession>
<dbReference type="InterPro" id="IPR039155">
    <property type="entry name" value="MLEC"/>
</dbReference>
<dbReference type="InterPro" id="IPR021720">
    <property type="entry name" value="Malectin_dom"/>
</dbReference>
<proteinExistence type="inferred from homology"/>
<reference evidence="15" key="1">
    <citation type="submission" date="2022-11" db="UniProtKB">
        <authorList>
            <consortium name="WormBaseParasite"/>
        </authorList>
    </citation>
    <scope>IDENTIFICATION</scope>
</reference>
<evidence type="ECO:0000256" key="3">
    <source>
        <dbReference type="ARBA" id="ARBA00022692"/>
    </source>
</evidence>
<dbReference type="GO" id="GO:0030246">
    <property type="term" value="F:carbohydrate binding"/>
    <property type="evidence" value="ECO:0007669"/>
    <property type="project" value="InterPro"/>
</dbReference>
<evidence type="ECO:0000256" key="9">
    <source>
        <dbReference type="ARBA" id="ARBA00023277"/>
    </source>
</evidence>
<keyword evidence="5" id="KW-0256">Endoplasmic reticulum</keyword>
<feature type="signal peptide" evidence="12">
    <location>
        <begin position="1"/>
        <end position="17"/>
    </location>
</feature>